<accession>A0A1H3VIM3</accession>
<dbReference type="SMART" id="SM00028">
    <property type="entry name" value="TPR"/>
    <property type="match status" value="7"/>
</dbReference>
<feature type="coiled-coil region" evidence="4">
    <location>
        <begin position="151"/>
        <end position="178"/>
    </location>
</feature>
<dbReference type="EMBL" id="FNQG01000002">
    <property type="protein sequence ID" value="SDZ74094.1"/>
    <property type="molecule type" value="Genomic_DNA"/>
</dbReference>
<keyword evidence="2 3" id="KW-0802">TPR repeat</keyword>
<dbReference type="PROSITE" id="PS50293">
    <property type="entry name" value="TPR_REGION"/>
    <property type="match status" value="1"/>
</dbReference>
<gene>
    <name evidence="5" type="ORF">SAMN05660648_00230</name>
</gene>
<dbReference type="Pfam" id="PF13181">
    <property type="entry name" value="TPR_8"/>
    <property type="match status" value="3"/>
</dbReference>
<dbReference type="PANTHER" id="PTHR44858">
    <property type="entry name" value="TETRATRICOPEPTIDE REPEAT PROTEIN 6"/>
    <property type="match status" value="1"/>
</dbReference>
<dbReference type="PANTHER" id="PTHR44858:SF1">
    <property type="entry name" value="UDP-N-ACETYLGLUCOSAMINE--PEPTIDE N-ACETYLGLUCOSAMINYLTRANSFERASE SPINDLY-RELATED"/>
    <property type="match status" value="1"/>
</dbReference>
<sequence length="455" mass="52546">MIKYSISGWKIMVSVFLMALLTVPLASAEKKIFHGTGEYTMSDYETPEVAKQRAIAYAKQRAAEQAGVYVETYSRMNNMQITEDKVGVLVNSAMLIIEQNTEMQQLPTGDVRIVGKITAEIDTDTIKERNSNQDIDMLRMKEMYTYLSVENKKDEKEIARLKNEIKEMKSKELSTKDLQIEVKVKEQFFLANQKLNEASTLYYKNEYDNSMKIVNDVLRLNPKNEWGYVLRGDLFEKNKEYNKAINDYTNAINIDPESGAALSAYLGRGVLCYRKGEYDKVIMDFSRVLSMMPINNYSRELVFYVYCVRADLYYDRGEYEKAIDDYTKAIDINNKDAEVFKCRAVAYFAKEEYDKALDDYTKSITVNNKYAASYIGRAHIYNCKGEYDNAIKDCEQFIKYKGESSIKMDVPYTLLGIAYFGKIDYERAITYLEKAIEINPNNKAAKEVLEIVSKK</sequence>
<dbReference type="InterPro" id="IPR050498">
    <property type="entry name" value="Ycf3"/>
</dbReference>
<evidence type="ECO:0000313" key="6">
    <source>
        <dbReference type="Proteomes" id="UP000183469"/>
    </source>
</evidence>
<dbReference type="RefSeq" id="WP_074670313.1">
    <property type="nucleotide sequence ID" value="NZ_FNQG01000002.1"/>
</dbReference>
<dbReference type="OrthoDB" id="1664003at2"/>
<dbReference type="PROSITE" id="PS50005">
    <property type="entry name" value="TPR"/>
    <property type="match status" value="5"/>
</dbReference>
<keyword evidence="1" id="KW-0677">Repeat</keyword>
<protein>
    <submittedName>
        <fullName evidence="5">Tetratricopeptide repeat-containing protein</fullName>
    </submittedName>
</protein>
<feature type="repeat" description="TPR" evidence="3">
    <location>
        <begin position="303"/>
        <end position="336"/>
    </location>
</feature>
<dbReference type="Proteomes" id="UP000183469">
    <property type="component" value="Unassembled WGS sequence"/>
</dbReference>
<dbReference type="SUPFAM" id="SSF81901">
    <property type="entry name" value="HCP-like"/>
    <property type="match status" value="1"/>
</dbReference>
<evidence type="ECO:0000256" key="3">
    <source>
        <dbReference type="PROSITE-ProRule" id="PRU00339"/>
    </source>
</evidence>
<feature type="repeat" description="TPR" evidence="3">
    <location>
        <begin position="225"/>
        <end position="258"/>
    </location>
</feature>
<dbReference type="Pfam" id="PF13414">
    <property type="entry name" value="TPR_11"/>
    <property type="match status" value="1"/>
</dbReference>
<proteinExistence type="predicted"/>
<evidence type="ECO:0000313" key="5">
    <source>
        <dbReference type="EMBL" id="SDZ74094.1"/>
    </source>
</evidence>
<organism evidence="5 6">
    <name type="scientific">Selenomonas ruminantium</name>
    <dbReference type="NCBI Taxonomy" id="971"/>
    <lineage>
        <taxon>Bacteria</taxon>
        <taxon>Bacillati</taxon>
        <taxon>Bacillota</taxon>
        <taxon>Negativicutes</taxon>
        <taxon>Selenomonadales</taxon>
        <taxon>Selenomonadaceae</taxon>
        <taxon>Selenomonas</taxon>
    </lineage>
</organism>
<feature type="repeat" description="TPR" evidence="3">
    <location>
        <begin position="262"/>
        <end position="295"/>
    </location>
</feature>
<evidence type="ECO:0000256" key="2">
    <source>
        <dbReference type="ARBA" id="ARBA00022803"/>
    </source>
</evidence>
<dbReference type="InterPro" id="IPR019734">
    <property type="entry name" value="TPR_rpt"/>
</dbReference>
<dbReference type="InterPro" id="IPR011990">
    <property type="entry name" value="TPR-like_helical_dom_sf"/>
</dbReference>
<keyword evidence="4" id="KW-0175">Coiled coil</keyword>
<reference evidence="5 6" key="1">
    <citation type="submission" date="2016-10" db="EMBL/GenBank/DDBJ databases">
        <authorList>
            <person name="de Groot N.N."/>
        </authorList>
    </citation>
    <scope>NUCLEOTIDE SEQUENCE [LARGE SCALE GENOMIC DNA]</scope>
    <source>
        <strain evidence="5 6">DSM 2872</strain>
    </source>
</reference>
<evidence type="ECO:0000256" key="4">
    <source>
        <dbReference type="SAM" id="Coils"/>
    </source>
</evidence>
<feature type="repeat" description="TPR" evidence="3">
    <location>
        <begin position="409"/>
        <end position="442"/>
    </location>
</feature>
<dbReference type="Gene3D" id="1.25.40.10">
    <property type="entry name" value="Tetratricopeptide repeat domain"/>
    <property type="match status" value="2"/>
</dbReference>
<dbReference type="AlphaFoldDB" id="A0A1H3VIM3"/>
<feature type="repeat" description="TPR" evidence="3">
    <location>
        <begin position="337"/>
        <end position="370"/>
    </location>
</feature>
<name>A0A1H3VIM3_SELRU</name>
<evidence type="ECO:0000256" key="1">
    <source>
        <dbReference type="ARBA" id="ARBA00022737"/>
    </source>
</evidence>